<reference evidence="2 3" key="1">
    <citation type="journal article" date="2015" name="Biol. Direct">
        <title>Babela massiliensis, a representative of a widespread bacterial phylum with unusual adaptations to parasitism in amoebae.</title>
        <authorList>
            <person name="Pagnier I."/>
            <person name="Yutin N."/>
            <person name="Croce O."/>
            <person name="Makarova K.S."/>
            <person name="Wolf Y.I."/>
            <person name="Benamar S."/>
            <person name="Raoult D."/>
            <person name="Koonin E.V."/>
            <person name="La Scola B."/>
        </authorList>
    </citation>
    <scope>NUCLEOTIDE SEQUENCE [LARGE SCALE GENOMIC DNA]</scope>
    <source>
        <strain evidence="3">BABL1</strain>
    </source>
</reference>
<keyword evidence="1" id="KW-0472">Membrane</keyword>
<keyword evidence="1" id="KW-1133">Transmembrane helix</keyword>
<evidence type="ECO:0000313" key="3">
    <source>
        <dbReference type="Proteomes" id="UP000018769"/>
    </source>
</evidence>
<name>V6DFQ9_9BACT</name>
<keyword evidence="3" id="KW-1185">Reference proteome</keyword>
<keyword evidence="1" id="KW-0812">Transmembrane</keyword>
<evidence type="ECO:0000313" key="2">
    <source>
        <dbReference type="EMBL" id="CDK30427.1"/>
    </source>
</evidence>
<accession>V6DFQ9</accession>
<dbReference type="RefSeq" id="WP_023791535.1">
    <property type="nucleotide sequence ID" value="NC_023003.1"/>
</dbReference>
<organism evidence="2 3">
    <name type="scientific">Candidatus Babela massiliensis</name>
    <dbReference type="NCBI Taxonomy" id="673862"/>
    <lineage>
        <taxon>Bacteria</taxon>
        <taxon>Candidatus Babelota</taxon>
        <taxon>Candidatus Babeliae</taxon>
        <taxon>Candidatus Babeliales</taxon>
        <taxon>Candidatus Babeliaceae</taxon>
        <taxon>Candidatus Babela</taxon>
    </lineage>
</organism>
<dbReference type="HOGENOM" id="CLU_1692253_0_0_7"/>
<dbReference type="EMBL" id="HG793133">
    <property type="protein sequence ID" value="CDK30427.1"/>
    <property type="molecule type" value="Genomic_DNA"/>
</dbReference>
<proteinExistence type="predicted"/>
<protein>
    <submittedName>
        <fullName evidence="2">Uncharacterized protein</fullName>
    </submittedName>
</protein>
<sequence length="155" mass="18420">MKNKTNYIIYVLSLGILLNLKIFATQVDRSEIENIVDLQLNLLNLPEEMILKIIKKTLIAVTENCNNISSFNPDFNKSVENIRLISRDINRFFNDESLKKFIKDLRKKRYQDLESKNIKINKYTEVLHHMDFLNAYCQSYDNSINNNDYYIEVYP</sequence>
<dbReference type="AlphaFoldDB" id="V6DFQ9"/>
<gene>
    <name evidence="2" type="ORF">BABL1_gene_590</name>
</gene>
<evidence type="ECO:0000256" key="1">
    <source>
        <dbReference type="SAM" id="Phobius"/>
    </source>
</evidence>
<dbReference type="KEGG" id="dpb:BABL1_gene_590"/>
<feature type="transmembrane region" description="Helical" evidence="1">
    <location>
        <begin position="7"/>
        <end position="24"/>
    </location>
</feature>
<dbReference type="Proteomes" id="UP000018769">
    <property type="component" value="Chromosome I"/>
</dbReference>